<evidence type="ECO:0000313" key="3">
    <source>
        <dbReference type="Proteomes" id="UP000309550"/>
    </source>
</evidence>
<dbReference type="GO" id="GO:0045335">
    <property type="term" value="C:phagocytic vesicle"/>
    <property type="evidence" value="ECO:0007669"/>
    <property type="project" value="TreeGrafter"/>
</dbReference>
<organism evidence="2 3">
    <name type="scientific">Sulfitobacter sabulilitoris</name>
    <dbReference type="NCBI Taxonomy" id="2562655"/>
    <lineage>
        <taxon>Bacteria</taxon>
        <taxon>Pseudomonadati</taxon>
        <taxon>Pseudomonadota</taxon>
        <taxon>Alphaproteobacteria</taxon>
        <taxon>Rhodobacterales</taxon>
        <taxon>Roseobacteraceae</taxon>
        <taxon>Sulfitobacter</taxon>
    </lineage>
</organism>
<dbReference type="Proteomes" id="UP000309550">
    <property type="component" value="Unassembled WGS sequence"/>
</dbReference>
<dbReference type="InterPro" id="IPR037221">
    <property type="entry name" value="H-type_lectin_dom_sf"/>
</dbReference>
<dbReference type="GO" id="GO:0098636">
    <property type="term" value="C:protein complex involved in cell adhesion"/>
    <property type="evidence" value="ECO:0007669"/>
    <property type="project" value="TreeGrafter"/>
</dbReference>
<feature type="domain" description="H-type lectin" evidence="1">
    <location>
        <begin position="39"/>
        <end position="104"/>
    </location>
</feature>
<keyword evidence="3" id="KW-1185">Reference proteome</keyword>
<evidence type="ECO:0000259" key="1">
    <source>
        <dbReference type="Pfam" id="PF09458"/>
    </source>
</evidence>
<gene>
    <name evidence="2" type="ORF">FDT80_07945</name>
</gene>
<dbReference type="GO" id="GO:0030247">
    <property type="term" value="F:polysaccharide binding"/>
    <property type="evidence" value="ECO:0007669"/>
    <property type="project" value="TreeGrafter"/>
</dbReference>
<dbReference type="GO" id="GO:0098609">
    <property type="term" value="P:cell-cell adhesion"/>
    <property type="evidence" value="ECO:0007669"/>
    <property type="project" value="TreeGrafter"/>
</dbReference>
<dbReference type="EMBL" id="VANS01000001">
    <property type="protein sequence ID" value="TMM55470.1"/>
    <property type="molecule type" value="Genomic_DNA"/>
</dbReference>
<dbReference type="Gene3D" id="2.60.40.2080">
    <property type="match status" value="1"/>
</dbReference>
<dbReference type="RefSeq" id="WP_138661638.1">
    <property type="nucleotide sequence ID" value="NZ_VANS01000001.1"/>
</dbReference>
<comment type="caution">
    <text evidence="2">The sequence shown here is derived from an EMBL/GenBank/DDBJ whole genome shotgun (WGS) entry which is preliminary data.</text>
</comment>
<proteinExistence type="predicted"/>
<dbReference type="InterPro" id="IPR019019">
    <property type="entry name" value="H-type_lectin_domain"/>
</dbReference>
<dbReference type="GO" id="GO:0046871">
    <property type="term" value="F:N-acetylgalactosamine binding"/>
    <property type="evidence" value="ECO:0007669"/>
    <property type="project" value="TreeGrafter"/>
</dbReference>
<dbReference type="SUPFAM" id="SSF141086">
    <property type="entry name" value="Agglutinin HPA-like"/>
    <property type="match status" value="1"/>
</dbReference>
<dbReference type="InterPro" id="IPR052487">
    <property type="entry name" value="Galactose-binding_lectin"/>
</dbReference>
<dbReference type="AlphaFoldDB" id="A0A5S3PPF1"/>
<protein>
    <recommendedName>
        <fullName evidence="1">H-type lectin domain-containing protein</fullName>
    </recommendedName>
</protein>
<reference evidence="2 3" key="1">
    <citation type="submission" date="2019-05" db="EMBL/GenBank/DDBJ databases">
        <title>Sulfitobacter sabulilitoris sp. nov., isolated from a marine sand.</title>
        <authorList>
            <person name="Yoon J.-H."/>
        </authorList>
    </citation>
    <scope>NUCLEOTIDE SEQUENCE [LARGE SCALE GENOMIC DNA]</scope>
    <source>
        <strain evidence="2 3">HSMS-29</strain>
    </source>
</reference>
<name>A0A5S3PPF1_9RHOB</name>
<sequence length="118" mass="13670">MKHLSSNRIGIDQDDVVLFSDFEDNGEMWTGRGQRERRRRIRFSEKFAAAPVVHLSLSLWDMDAATVMRADLSAEAVTKDGFDMVFRTWGDTRVARVRIAWLAFGELGDPEEDEWELY</sequence>
<dbReference type="Pfam" id="PF09458">
    <property type="entry name" value="H_lectin"/>
    <property type="match status" value="1"/>
</dbReference>
<dbReference type="PANTHER" id="PTHR46938">
    <property type="entry name" value="DISCOIDIN-1 SUBUNIT A-RELATED-RELATED"/>
    <property type="match status" value="1"/>
</dbReference>
<dbReference type="GO" id="GO:0009986">
    <property type="term" value="C:cell surface"/>
    <property type="evidence" value="ECO:0007669"/>
    <property type="project" value="TreeGrafter"/>
</dbReference>
<dbReference type="GO" id="GO:0070492">
    <property type="term" value="F:oligosaccharide binding"/>
    <property type="evidence" value="ECO:0007669"/>
    <property type="project" value="TreeGrafter"/>
</dbReference>
<accession>A0A5S3PPF1</accession>
<dbReference type="OrthoDB" id="7658568at2"/>
<evidence type="ECO:0000313" key="2">
    <source>
        <dbReference type="EMBL" id="TMM55470.1"/>
    </source>
</evidence>